<protein>
    <submittedName>
        <fullName evidence="1">HEAT repeat domain-containing protein</fullName>
    </submittedName>
</protein>
<organism evidence="1 2">
    <name type="scientific">Aeromonas veronii</name>
    <dbReference type="NCBI Taxonomy" id="654"/>
    <lineage>
        <taxon>Bacteria</taxon>
        <taxon>Pseudomonadati</taxon>
        <taxon>Pseudomonadota</taxon>
        <taxon>Gammaproteobacteria</taxon>
        <taxon>Aeromonadales</taxon>
        <taxon>Aeromonadaceae</taxon>
        <taxon>Aeromonas</taxon>
    </lineage>
</organism>
<dbReference type="Proteomes" id="UP000309618">
    <property type="component" value="Unassembled WGS sequence"/>
</dbReference>
<reference evidence="1 2" key="1">
    <citation type="submission" date="2019-04" db="EMBL/GenBank/DDBJ databases">
        <title>Comparative genomics of Aeromonas veronii strains pathogenic to fish.</title>
        <authorList>
            <person name="Cascarano M.C."/>
            <person name="Smyrli M."/>
            <person name="Katharios P."/>
        </authorList>
    </citation>
    <scope>NUCLEOTIDE SEQUENCE [LARGE SCALE GENOMIC DNA]</scope>
    <source>
        <strain evidence="1 2">XU1</strain>
    </source>
</reference>
<dbReference type="Gene3D" id="1.25.10.10">
    <property type="entry name" value="Leucine-rich Repeat Variant"/>
    <property type="match status" value="1"/>
</dbReference>
<evidence type="ECO:0000313" key="2">
    <source>
        <dbReference type="Proteomes" id="UP000309618"/>
    </source>
</evidence>
<dbReference type="InterPro" id="IPR011989">
    <property type="entry name" value="ARM-like"/>
</dbReference>
<dbReference type="EMBL" id="SSUX01000008">
    <property type="protein sequence ID" value="THJ45001.1"/>
    <property type="molecule type" value="Genomic_DNA"/>
</dbReference>
<dbReference type="SUPFAM" id="SSF48371">
    <property type="entry name" value="ARM repeat"/>
    <property type="match status" value="1"/>
</dbReference>
<dbReference type="RefSeq" id="WP_136501824.1">
    <property type="nucleotide sequence ID" value="NZ_SSUX01000008.1"/>
</dbReference>
<comment type="caution">
    <text evidence="1">The sequence shown here is derived from an EMBL/GenBank/DDBJ whole genome shotgun (WGS) entry which is preliminary data.</text>
</comment>
<proteinExistence type="predicted"/>
<gene>
    <name evidence="1" type="ORF">E8Q35_12495</name>
</gene>
<evidence type="ECO:0000313" key="1">
    <source>
        <dbReference type="EMBL" id="THJ45001.1"/>
    </source>
</evidence>
<accession>A0A4S5CK26</accession>
<sequence>MSELSAPDNISLAISLSTPPELLAKLAFETDPDTRCCVAGNAKCPEELLIQLAQDENPEVRARVAENQSAPVSLLVQLSEDWEDLVREGVAANPSCPIQLLTKLAVDDIGEVRSGAARNPDCPIELLVNLAVDKHWLVRSEVFSNPKCPIELFEKFDINDDELDVCSSVIKSPKCPIRTLIAMANDPRHFVMSTAQSNLRFKDQAYWVQAVFEGFSLSTRLNENTSDKTCGDALLDAGLTDAYQAIQAAEISRMVTQATSGSAESAVSGKTMASIADNLRM</sequence>
<dbReference type="InterPro" id="IPR016024">
    <property type="entry name" value="ARM-type_fold"/>
</dbReference>
<name>A0A4S5CK26_AERVE</name>
<dbReference type="AlphaFoldDB" id="A0A4S5CK26"/>